<dbReference type="AlphaFoldDB" id="A0A7C9A930"/>
<organism evidence="2">
    <name type="scientific">Opuntia streptacantha</name>
    <name type="common">Prickly pear cactus</name>
    <name type="synonym">Opuntia cardona</name>
    <dbReference type="NCBI Taxonomy" id="393608"/>
    <lineage>
        <taxon>Eukaryota</taxon>
        <taxon>Viridiplantae</taxon>
        <taxon>Streptophyta</taxon>
        <taxon>Embryophyta</taxon>
        <taxon>Tracheophyta</taxon>
        <taxon>Spermatophyta</taxon>
        <taxon>Magnoliopsida</taxon>
        <taxon>eudicotyledons</taxon>
        <taxon>Gunneridae</taxon>
        <taxon>Pentapetalae</taxon>
        <taxon>Caryophyllales</taxon>
        <taxon>Cactineae</taxon>
        <taxon>Cactaceae</taxon>
        <taxon>Opuntioideae</taxon>
        <taxon>Opuntia</taxon>
    </lineage>
</organism>
<protein>
    <submittedName>
        <fullName evidence="2">Uncharacterized protein</fullName>
    </submittedName>
</protein>
<proteinExistence type="predicted"/>
<reference evidence="2" key="1">
    <citation type="journal article" date="2013" name="J. Plant Res.">
        <title>Effect of fungi and light on seed germination of three Opuntia species from semiarid lands of central Mexico.</title>
        <authorList>
            <person name="Delgado-Sanchez P."/>
            <person name="Jimenez-Bremont J.F."/>
            <person name="Guerrero-Gonzalez Mde L."/>
            <person name="Flores J."/>
        </authorList>
    </citation>
    <scope>NUCLEOTIDE SEQUENCE</scope>
    <source>
        <tissue evidence="2">Cladode</tissue>
    </source>
</reference>
<name>A0A7C9A930_OPUST</name>
<accession>A0A7C9A930</accession>
<feature type="region of interest" description="Disordered" evidence="1">
    <location>
        <begin position="1"/>
        <end position="48"/>
    </location>
</feature>
<evidence type="ECO:0000313" key="2">
    <source>
        <dbReference type="EMBL" id="MBA4660931.1"/>
    </source>
</evidence>
<evidence type="ECO:0000256" key="1">
    <source>
        <dbReference type="SAM" id="MobiDB-lite"/>
    </source>
</evidence>
<reference evidence="2" key="2">
    <citation type="submission" date="2020-07" db="EMBL/GenBank/DDBJ databases">
        <authorList>
            <person name="Vera ALvarez R."/>
            <person name="Arias-Moreno D.M."/>
            <person name="Jimenez-Jacinto V."/>
            <person name="Jimenez-Bremont J.F."/>
            <person name="Swaminathan K."/>
            <person name="Moose S.P."/>
            <person name="Guerrero-Gonzalez M.L."/>
            <person name="Marino-Ramirez L."/>
            <person name="Landsman D."/>
            <person name="Rodriguez-Kessler M."/>
            <person name="Delgado-Sanchez P."/>
        </authorList>
    </citation>
    <scope>NUCLEOTIDE SEQUENCE</scope>
    <source>
        <tissue evidence="2">Cladode</tissue>
    </source>
</reference>
<feature type="compositionally biased region" description="Low complexity" evidence="1">
    <location>
        <begin position="1"/>
        <end position="13"/>
    </location>
</feature>
<dbReference type="EMBL" id="GISG01210345">
    <property type="protein sequence ID" value="MBA4660931.1"/>
    <property type="molecule type" value="Transcribed_RNA"/>
</dbReference>
<sequence length="126" mass="13759">MLLSPPIISSSSITNPDADNPLHHPFKFGHPRSSSNSREGKNDDGCSSTPPAALELLLPSLPLILLSSMYSRLSKYQTASDFRDCSSPSHGKLCNRLQAQIQILTRFGREVVRLFSIAHLGIFVPG</sequence>